<reference evidence="1" key="1">
    <citation type="journal article" date="2020" name="Nature">
        <title>Giant virus diversity and host interactions through global metagenomics.</title>
        <authorList>
            <person name="Schulz F."/>
            <person name="Roux S."/>
            <person name="Paez-Espino D."/>
            <person name="Jungbluth S."/>
            <person name="Walsh D.A."/>
            <person name="Denef V.J."/>
            <person name="McMahon K.D."/>
            <person name="Konstantinidis K.T."/>
            <person name="Eloe-Fadrosh E.A."/>
            <person name="Kyrpides N.C."/>
            <person name="Woyke T."/>
        </authorList>
    </citation>
    <scope>NUCLEOTIDE SEQUENCE</scope>
    <source>
        <strain evidence="1">GVMAG-M-3300024510-1</strain>
    </source>
</reference>
<sequence length="130" mass="14272">MPRRRSVTTLASVQRDHSQFDSDFNMIYDSLLNSLENGAVSESNNLVPLIMACIRVVERLSVDKGPGKKALVMALMTRLIADSEMSEQNKISVQVVLESLGPSIIDGLIDADHGRLLAKGWAKVREKCGC</sequence>
<accession>A0A6C0IV14</accession>
<name>A0A6C0IV14_9ZZZZ</name>
<dbReference type="AlphaFoldDB" id="A0A6C0IV14"/>
<dbReference type="EMBL" id="MN740272">
    <property type="protein sequence ID" value="QHT97121.1"/>
    <property type="molecule type" value="Genomic_DNA"/>
</dbReference>
<protein>
    <submittedName>
        <fullName evidence="1">Uncharacterized protein</fullName>
    </submittedName>
</protein>
<evidence type="ECO:0000313" key="1">
    <source>
        <dbReference type="EMBL" id="QHT97121.1"/>
    </source>
</evidence>
<organism evidence="1">
    <name type="scientific">viral metagenome</name>
    <dbReference type="NCBI Taxonomy" id="1070528"/>
    <lineage>
        <taxon>unclassified sequences</taxon>
        <taxon>metagenomes</taxon>
        <taxon>organismal metagenomes</taxon>
    </lineage>
</organism>
<proteinExistence type="predicted"/>